<reference evidence="3 4" key="1">
    <citation type="submission" date="2023-10" db="EMBL/GenBank/DDBJ databases">
        <title>A novel Glycoside Hydrolase 43-Like Enzyme from Clostrdium boliviensis is an Endo-xylanase, and a Candidate for Xylooligosaccharides Production from Different Xylan Substrates.</title>
        <authorList>
            <person name="Alvarez M.T."/>
            <person name="Rocabado-Villegas L.R."/>
            <person name="Salas-Veizaga D.M."/>
            <person name="Linares-Pasten J.A."/>
            <person name="Gudmundsdottir E.E."/>
            <person name="Hreggvidsson G.O."/>
            <person name="Adlercreutz P."/>
            <person name="Nordberg Karlsson E."/>
        </authorList>
    </citation>
    <scope>NUCLEOTIDE SEQUENCE [LARGE SCALE GENOMIC DNA]</scope>
    <source>
        <strain evidence="3 4">E-1</strain>
    </source>
</reference>
<dbReference type="InterPro" id="IPR049349">
    <property type="entry name" value="DUF2264_N"/>
</dbReference>
<dbReference type="EMBL" id="JAWONS010000290">
    <property type="protein sequence ID" value="MDW2800015.1"/>
    <property type="molecule type" value="Genomic_DNA"/>
</dbReference>
<dbReference type="PANTHER" id="PTHR35339">
    <property type="entry name" value="LINALOOL DEHYDRATASE_ISOMERASE DOMAIN-CONTAINING PROTEIN"/>
    <property type="match status" value="1"/>
</dbReference>
<comment type="caution">
    <text evidence="3">The sequence shown here is derived from an EMBL/GenBank/DDBJ whole genome shotgun (WGS) entry which is preliminary data.</text>
</comment>
<proteinExistence type="predicted"/>
<evidence type="ECO:0000259" key="2">
    <source>
        <dbReference type="Pfam" id="PF20938"/>
    </source>
</evidence>
<protein>
    <submittedName>
        <fullName evidence="3">DUF2264 domain-containing protein</fullName>
    </submittedName>
</protein>
<dbReference type="PANTHER" id="PTHR35339:SF4">
    <property type="entry name" value="LINALOOL DEHYDRATASE_ISOMERASE DOMAIN-CONTAINING PROTEIN"/>
    <property type="match status" value="1"/>
</dbReference>
<dbReference type="PIRSF" id="PIRSF014753">
    <property type="entry name" value="UCP014753"/>
    <property type="match status" value="1"/>
</dbReference>
<dbReference type="Pfam" id="PF20938">
    <property type="entry name" value="DUF2264_C"/>
    <property type="match status" value="1"/>
</dbReference>
<dbReference type="RefSeq" id="WP_318066203.1">
    <property type="nucleotide sequence ID" value="NZ_JAWONS010000290.1"/>
</dbReference>
<accession>A0ABU4GQU7</accession>
<evidence type="ECO:0000259" key="1">
    <source>
        <dbReference type="Pfam" id="PF10022"/>
    </source>
</evidence>
<name>A0ABU4GQU7_9CLOT</name>
<dbReference type="Pfam" id="PF10022">
    <property type="entry name" value="DUF2264"/>
    <property type="match status" value="1"/>
</dbReference>
<feature type="domain" description="DUF2264" evidence="1">
    <location>
        <begin position="9"/>
        <end position="358"/>
    </location>
</feature>
<dbReference type="Proteomes" id="UP001276854">
    <property type="component" value="Unassembled WGS sequence"/>
</dbReference>
<dbReference type="InterPro" id="IPR049237">
    <property type="entry name" value="DUF2264_C"/>
</dbReference>
<feature type="domain" description="DUF2264" evidence="2">
    <location>
        <begin position="365"/>
        <end position="600"/>
    </location>
</feature>
<keyword evidence="4" id="KW-1185">Reference proteome</keyword>
<dbReference type="InterPro" id="IPR016624">
    <property type="entry name" value="UCP014753"/>
</dbReference>
<sequence length="615" mass="70362">MIKPANFNTRVEMASSLLSLIRPLKQHLSSGRGFLNLSQTGVHYGSRAARMEGFARILWGLGPLFSQSSSYEEKKIQNEAAEWKAIVLEGIATGTDPEHEEYWGDMADFDQRIVEATALVVMFCLNKEMWQELPEAVRSHVYQWLNQMNHCEMPRNNWRFFRILTNMTFRLLNLPYSKERVKEDKELIENSYVGGGWYVDGGSDKMDYYIAFAFHFYGQIYASFMKELDPVWSATLMERREVFSRDFIYMFNNDGTSVPFGRSLTYRFAHVSFFSAFAFLGGRSLDYGVIKNLICGNLKKWFELPIMDHAGVMTVGYQYPNLIMSEHYNGCGSPYWALKAFLVLALPEDHEFWRAKPKTFTYEKQKKLSIPHMIITHDQDETVMAYVAGQHCPGNHGHVSEKYEKFVYSNRFGFSISRGYELNDGAFDNTIAFSHSGENRYTMMNGCLSYVTEEDFLRVTYHPINGVTAESIIVPCSPWHVRIHRIVCEQDIDVSEGGFCLPAEDESGKRYEKSQLNQGAGRAAAVLPWGISGVVSLTGGDGEVLQCFPNTNLLYPLTVMPLVKHHLKKGSHILVSCVFGDMSEDRELRWNQMPKVSWQEAIVTVEWNGKVTKIV</sequence>
<gene>
    <name evidence="3" type="ORF">RZO55_20790</name>
</gene>
<evidence type="ECO:0000313" key="4">
    <source>
        <dbReference type="Proteomes" id="UP001276854"/>
    </source>
</evidence>
<organism evidence="3 4">
    <name type="scientific">Clostridium boliviensis</name>
    <dbReference type="NCBI Taxonomy" id="318465"/>
    <lineage>
        <taxon>Bacteria</taxon>
        <taxon>Bacillati</taxon>
        <taxon>Bacillota</taxon>
        <taxon>Clostridia</taxon>
        <taxon>Eubacteriales</taxon>
        <taxon>Clostridiaceae</taxon>
        <taxon>Clostridium</taxon>
    </lineage>
</organism>
<evidence type="ECO:0000313" key="3">
    <source>
        <dbReference type="EMBL" id="MDW2800015.1"/>
    </source>
</evidence>